<feature type="transmembrane region" description="Helical" evidence="7">
    <location>
        <begin position="459"/>
        <end position="481"/>
    </location>
</feature>
<dbReference type="GO" id="GO:0005886">
    <property type="term" value="C:plasma membrane"/>
    <property type="evidence" value="ECO:0007669"/>
    <property type="project" value="TreeGrafter"/>
</dbReference>
<keyword evidence="6 7" id="KW-0472">Membrane</keyword>
<gene>
    <name evidence="9" type="ORF">ATY89_08920</name>
    <name evidence="10" type="ORF">ATZ20_00335</name>
</gene>
<evidence type="ECO:0000256" key="3">
    <source>
        <dbReference type="ARBA" id="ARBA00022692"/>
    </source>
</evidence>
<proteinExistence type="predicted"/>
<dbReference type="PANTHER" id="PTHR43652">
    <property type="entry name" value="BASIC AMINO ACID ANTIPORTER YFCC-RELATED"/>
    <property type="match status" value="1"/>
</dbReference>
<feature type="domain" description="RCK C-terminal" evidence="8">
    <location>
        <begin position="285"/>
        <end position="367"/>
    </location>
</feature>
<dbReference type="InterPro" id="IPR051679">
    <property type="entry name" value="DASS-Related_Transporters"/>
</dbReference>
<evidence type="ECO:0000313" key="12">
    <source>
        <dbReference type="Proteomes" id="UP000065473"/>
    </source>
</evidence>
<dbReference type="EMBL" id="CP013695">
    <property type="protein sequence ID" value="ALU30732.1"/>
    <property type="molecule type" value="Genomic_DNA"/>
</dbReference>
<dbReference type="STRING" id="1435377.SUSAZ_08840"/>
<accession>A0A0U3GMT0</accession>
<dbReference type="OMA" id="CLFVMCA"/>
<evidence type="ECO:0000256" key="5">
    <source>
        <dbReference type="ARBA" id="ARBA00022989"/>
    </source>
</evidence>
<dbReference type="AlphaFoldDB" id="A0A0U3GMT0"/>
<keyword evidence="4" id="KW-0677">Repeat</keyword>
<dbReference type="Pfam" id="PF02080">
    <property type="entry name" value="TrkA_C"/>
    <property type="match status" value="1"/>
</dbReference>
<dbReference type="InterPro" id="IPR006037">
    <property type="entry name" value="RCK_C"/>
</dbReference>
<feature type="transmembrane region" description="Helical" evidence="7">
    <location>
        <begin position="137"/>
        <end position="160"/>
    </location>
</feature>
<reference evidence="11 12" key="1">
    <citation type="submission" date="2015-12" db="EMBL/GenBank/DDBJ databases">
        <title>A stable core within a dynamic pangenome in Sulfolobus acidocaldarius.</title>
        <authorList>
            <person name="Anderson R."/>
            <person name="Kouris A."/>
            <person name="Seward C."/>
            <person name="Campbell K."/>
            <person name="Whitaker R."/>
        </authorList>
    </citation>
    <scope>NUCLEOTIDE SEQUENCE [LARGE SCALE GENOMIC DNA]</scope>
    <source>
        <strain evidence="9 12">GG12-C01-09</strain>
        <strain evidence="10 11">NG05B_CO5_07</strain>
    </source>
</reference>
<dbReference type="Proteomes" id="UP000060043">
    <property type="component" value="Chromosome"/>
</dbReference>
<feature type="transmembrane region" description="Helical" evidence="7">
    <location>
        <begin position="428"/>
        <end position="453"/>
    </location>
</feature>
<dbReference type="OrthoDB" id="21388at2157"/>
<evidence type="ECO:0000256" key="1">
    <source>
        <dbReference type="ARBA" id="ARBA00004141"/>
    </source>
</evidence>
<dbReference type="GO" id="GO:0008324">
    <property type="term" value="F:monoatomic cation transmembrane transporter activity"/>
    <property type="evidence" value="ECO:0007669"/>
    <property type="project" value="InterPro"/>
</dbReference>
<name>A0A0U3GMT0_9CREN</name>
<organism evidence="9 12">
    <name type="scientific">Sulfolobus acidocaldarius</name>
    <dbReference type="NCBI Taxonomy" id="2285"/>
    <lineage>
        <taxon>Archaea</taxon>
        <taxon>Thermoproteota</taxon>
        <taxon>Thermoprotei</taxon>
        <taxon>Sulfolobales</taxon>
        <taxon>Sulfolobaceae</taxon>
        <taxon>Sulfolobus</taxon>
    </lineage>
</organism>
<dbReference type="SUPFAM" id="SSF116726">
    <property type="entry name" value="TrkA C-terminal domain-like"/>
    <property type="match status" value="1"/>
</dbReference>
<feature type="transmembrane region" description="Helical" evidence="7">
    <location>
        <begin position="531"/>
        <end position="549"/>
    </location>
</feature>
<feature type="transmembrane region" description="Helical" evidence="7">
    <location>
        <begin position="172"/>
        <end position="197"/>
    </location>
</feature>
<evidence type="ECO:0000256" key="7">
    <source>
        <dbReference type="SAM" id="Phobius"/>
    </source>
</evidence>
<dbReference type="InterPro" id="IPR004680">
    <property type="entry name" value="Cit_transptr-like_dom"/>
</dbReference>
<dbReference type="EMBL" id="CP013694">
    <property type="protein sequence ID" value="ALU30041.1"/>
    <property type="molecule type" value="Genomic_DNA"/>
</dbReference>
<dbReference type="RefSeq" id="WP_011278647.1">
    <property type="nucleotide sequence ID" value="NZ_BHWZ01000004.1"/>
</dbReference>
<dbReference type="Pfam" id="PF03600">
    <property type="entry name" value="CitMHS"/>
    <property type="match status" value="1"/>
</dbReference>
<evidence type="ECO:0000259" key="8">
    <source>
        <dbReference type="PROSITE" id="PS51202"/>
    </source>
</evidence>
<dbReference type="PROSITE" id="PS51202">
    <property type="entry name" value="RCK_C"/>
    <property type="match status" value="1"/>
</dbReference>
<evidence type="ECO:0000313" key="10">
    <source>
        <dbReference type="EMBL" id="ALU30732.1"/>
    </source>
</evidence>
<dbReference type="Gene3D" id="3.30.70.1450">
    <property type="entry name" value="Regulator of K+ conductance, C-terminal domain"/>
    <property type="match status" value="1"/>
</dbReference>
<evidence type="ECO:0000256" key="2">
    <source>
        <dbReference type="ARBA" id="ARBA00022448"/>
    </source>
</evidence>
<protein>
    <recommendedName>
        <fullName evidence="8">RCK C-terminal domain-containing protein</fullName>
    </recommendedName>
</protein>
<evidence type="ECO:0000313" key="11">
    <source>
        <dbReference type="Proteomes" id="UP000060043"/>
    </source>
</evidence>
<sequence length="552" mass="59708">MNSIQIYLILATFLVSIGLLISKRIRFDIVGIVSLVVLILIGGISVNQALINLANPAVVVLGSLMIISKTLEKSGFLESFGELISSRLKNKYVIFATLLAITALSSGFMSDVALTAVLIPVFFYVSKRFNDSPSKYLIPLSFTAILGGRYTIIGTTPNLILDQLWFEKEGKFLSLFQFAPIGLSVVAVGLLAMIVIVRVLPSNLTRAGNVEDFKISNYLVEAKVEDGELIGKSVKYLEKLGVKILDIYPRRISFGPRTILKGDLLLLQVSPDKLSVLTSIQGLKLAPSSEEVKGEDLYELLIPSGSEAVGKTLADLELDFVYGVRVLGISGKFIRGKLSRITLTPGVILLVQGKEESITKMMNNLGLVPLYKRTVKIFNVKRGVLALSSLGLSIALSLLGINIAEAFLIGLIPVAVMEYREIYRNIEWTILVFVGTYISMGDALASTGLLTHIPFIGNPIVLFFITALLANFVSNTAAAVILGPVALTMNNPLLALTIVAMGSSCTFITPFSHQANLLVSEAGGYRVRDFLMAGSIMLIVVGLVTLLFLGEI</sequence>
<dbReference type="GeneID" id="14552335"/>
<feature type="transmembrane region" description="Helical" evidence="7">
    <location>
        <begin position="493"/>
        <end position="511"/>
    </location>
</feature>
<dbReference type="PANTHER" id="PTHR43652:SF2">
    <property type="entry name" value="BASIC AMINO ACID ANTIPORTER YFCC-RELATED"/>
    <property type="match status" value="1"/>
</dbReference>
<feature type="transmembrane region" description="Helical" evidence="7">
    <location>
        <begin position="6"/>
        <end position="22"/>
    </location>
</feature>
<keyword evidence="3 7" id="KW-0812">Transmembrane</keyword>
<evidence type="ECO:0000313" key="9">
    <source>
        <dbReference type="EMBL" id="ALU30041.1"/>
    </source>
</evidence>
<evidence type="ECO:0000256" key="6">
    <source>
        <dbReference type="ARBA" id="ARBA00023136"/>
    </source>
</evidence>
<keyword evidence="5 7" id="KW-1133">Transmembrane helix</keyword>
<dbReference type="InterPro" id="IPR036721">
    <property type="entry name" value="RCK_C_sf"/>
</dbReference>
<dbReference type="PaxDb" id="1435377-SUSAZ_08840"/>
<keyword evidence="2" id="KW-0813">Transport</keyword>
<feature type="transmembrane region" description="Helical" evidence="7">
    <location>
        <begin position="92"/>
        <end position="125"/>
    </location>
</feature>
<comment type="subcellular location">
    <subcellularLocation>
        <location evidence="1">Membrane</location>
        <topology evidence="1">Multi-pass membrane protein</topology>
    </subcellularLocation>
</comment>
<dbReference type="GO" id="GO:0006813">
    <property type="term" value="P:potassium ion transport"/>
    <property type="evidence" value="ECO:0007669"/>
    <property type="project" value="InterPro"/>
</dbReference>
<feature type="transmembrane region" description="Helical" evidence="7">
    <location>
        <begin position="29"/>
        <end position="47"/>
    </location>
</feature>
<evidence type="ECO:0000256" key="4">
    <source>
        <dbReference type="ARBA" id="ARBA00022737"/>
    </source>
</evidence>
<dbReference type="Proteomes" id="UP000065473">
    <property type="component" value="Chromosome"/>
</dbReference>